<proteinExistence type="predicted"/>
<evidence type="ECO:0000313" key="2">
    <source>
        <dbReference type="EMBL" id="MBF0969839.1"/>
    </source>
</evidence>
<dbReference type="AlphaFoldDB" id="A0A929RXE6"/>
<dbReference type="Proteomes" id="UP000704068">
    <property type="component" value="Unassembled WGS sequence"/>
</dbReference>
<dbReference type="EMBL" id="JABZGR010000003">
    <property type="protein sequence ID" value="MBF0969839.1"/>
    <property type="molecule type" value="Genomic_DNA"/>
</dbReference>
<evidence type="ECO:0000313" key="3">
    <source>
        <dbReference type="Proteomes" id="UP000704068"/>
    </source>
</evidence>
<name>A0A929RXE6_9BACT</name>
<accession>A0A929RXE6</accession>
<evidence type="ECO:0000256" key="1">
    <source>
        <dbReference type="SAM" id="MobiDB-lite"/>
    </source>
</evidence>
<feature type="compositionally biased region" description="Low complexity" evidence="1">
    <location>
        <begin position="28"/>
        <end position="47"/>
    </location>
</feature>
<sequence length="56" mass="6034">MLRICADYKVDGSVWFLLADGLLPSNDGLLPPNDGLLPPNDGLLPPNETARRSADE</sequence>
<organism evidence="2 3">
    <name type="scientific">Alloprevotella tannerae</name>
    <dbReference type="NCBI Taxonomy" id="76122"/>
    <lineage>
        <taxon>Bacteria</taxon>
        <taxon>Pseudomonadati</taxon>
        <taxon>Bacteroidota</taxon>
        <taxon>Bacteroidia</taxon>
        <taxon>Bacteroidales</taxon>
        <taxon>Prevotellaceae</taxon>
        <taxon>Alloprevotella</taxon>
    </lineage>
</organism>
<reference evidence="2" key="1">
    <citation type="submission" date="2020-04" db="EMBL/GenBank/DDBJ databases">
        <title>Deep metagenomics examines the oral microbiome during advanced dental caries in children, revealing novel taxa and co-occurrences with host molecules.</title>
        <authorList>
            <person name="Baker J.L."/>
            <person name="Morton J.T."/>
            <person name="Dinis M."/>
            <person name="Alvarez R."/>
            <person name="Tran N.C."/>
            <person name="Knight R."/>
            <person name="Edlund A."/>
        </authorList>
    </citation>
    <scope>NUCLEOTIDE SEQUENCE</scope>
    <source>
        <strain evidence="2">JCVI_34_bin.1</strain>
    </source>
</reference>
<dbReference type="RefSeq" id="WP_303763007.1">
    <property type="nucleotide sequence ID" value="NZ_JABZGR010000003.1"/>
</dbReference>
<gene>
    <name evidence="2" type="ORF">HXK21_02175</name>
</gene>
<feature type="region of interest" description="Disordered" evidence="1">
    <location>
        <begin position="28"/>
        <end position="56"/>
    </location>
</feature>
<protein>
    <submittedName>
        <fullName evidence="2">Uncharacterized protein</fullName>
    </submittedName>
</protein>
<comment type="caution">
    <text evidence="2">The sequence shown here is derived from an EMBL/GenBank/DDBJ whole genome shotgun (WGS) entry which is preliminary data.</text>
</comment>